<proteinExistence type="inferred from homology"/>
<keyword evidence="1 4" id="KW-0479">Metal-binding</keyword>
<evidence type="ECO:0000313" key="6">
    <source>
        <dbReference type="EMBL" id="GAA2199135.1"/>
    </source>
</evidence>
<protein>
    <recommendedName>
        <fullName evidence="4">o-succinylbenzoate synthase</fullName>
        <shortName evidence="4">OSB synthase</shortName>
        <shortName evidence="4">OSBS</shortName>
        <ecNumber evidence="4">4.2.1.113</ecNumber>
    </recommendedName>
    <alternativeName>
        <fullName evidence="4">4-(2'-carboxyphenyl)-4-oxybutyric acid synthase</fullName>
    </alternativeName>
    <alternativeName>
        <fullName evidence="4">o-succinylbenzoic acid synthase</fullName>
    </alternativeName>
</protein>
<dbReference type="Pfam" id="PF13378">
    <property type="entry name" value="MR_MLE_C"/>
    <property type="match status" value="1"/>
</dbReference>
<keyword evidence="2 4" id="KW-0460">Magnesium</keyword>
<evidence type="ECO:0000256" key="2">
    <source>
        <dbReference type="ARBA" id="ARBA00022842"/>
    </source>
</evidence>
<comment type="similarity">
    <text evidence="4">Belongs to the mandelate racemase/muconate lactonizing enzyme family. MenC type 1 subfamily.</text>
</comment>
<comment type="catalytic activity">
    <reaction evidence="4">
        <text>(1R,6R)-6-hydroxy-2-succinyl-cyclohexa-2,4-diene-1-carboxylate = 2-succinylbenzoate + H2O</text>
        <dbReference type="Rhea" id="RHEA:10196"/>
        <dbReference type="ChEBI" id="CHEBI:15377"/>
        <dbReference type="ChEBI" id="CHEBI:18325"/>
        <dbReference type="ChEBI" id="CHEBI:58689"/>
        <dbReference type="EC" id="4.2.1.113"/>
    </reaction>
</comment>
<keyword evidence="3 4" id="KW-0456">Lyase</keyword>
<reference evidence="6 7" key="1">
    <citation type="journal article" date="2019" name="Int. J. Syst. Evol. Microbiol.">
        <title>The Global Catalogue of Microorganisms (GCM) 10K type strain sequencing project: providing services to taxonomists for standard genome sequencing and annotation.</title>
        <authorList>
            <consortium name="The Broad Institute Genomics Platform"/>
            <consortium name="The Broad Institute Genome Sequencing Center for Infectious Disease"/>
            <person name="Wu L."/>
            <person name="Ma J."/>
        </authorList>
    </citation>
    <scope>NUCLEOTIDE SEQUENCE [LARGE SCALE GENOMIC DNA]</scope>
    <source>
        <strain evidence="6 7">JCM 16034</strain>
    </source>
</reference>
<evidence type="ECO:0000256" key="1">
    <source>
        <dbReference type="ARBA" id="ARBA00022723"/>
    </source>
</evidence>
<evidence type="ECO:0000313" key="7">
    <source>
        <dbReference type="Proteomes" id="UP001500432"/>
    </source>
</evidence>
<keyword evidence="4" id="KW-0474">Menaquinone biosynthesis</keyword>
<feature type="binding site" evidence="4">
    <location>
        <position position="144"/>
    </location>
    <ligand>
        <name>Mg(2+)</name>
        <dbReference type="ChEBI" id="CHEBI:18420"/>
    </ligand>
</feature>
<feature type="active site" description="Proton acceptor" evidence="4">
    <location>
        <position position="222"/>
    </location>
</feature>
<feature type="domain" description="Mandelate racemase/muconate lactonizing enzyme C-terminal" evidence="5">
    <location>
        <begin position="95"/>
        <end position="189"/>
    </location>
</feature>
<comment type="pathway">
    <text evidence="4">Quinol/quinone metabolism; 1,4-dihydroxy-2-naphthoate biosynthesis; 1,4-dihydroxy-2-naphthoate from chorismate: step 4/7.</text>
</comment>
<dbReference type="Gene3D" id="3.20.20.120">
    <property type="entry name" value="Enolase-like C-terminal domain"/>
    <property type="match status" value="1"/>
</dbReference>
<dbReference type="InterPro" id="IPR013342">
    <property type="entry name" value="Mandelate_racemase_C"/>
</dbReference>
<dbReference type="InterPro" id="IPR029065">
    <property type="entry name" value="Enolase_C-like"/>
</dbReference>
<comment type="caution">
    <text evidence="6">The sequence shown here is derived from an EMBL/GenBank/DDBJ whole genome shotgun (WGS) entry which is preliminary data.</text>
</comment>
<dbReference type="InterPro" id="IPR010196">
    <property type="entry name" value="OSB_synthase_MenC1"/>
</dbReference>
<comment type="cofactor">
    <cofactor evidence="4">
        <name>a divalent metal cation</name>
        <dbReference type="ChEBI" id="CHEBI:60240"/>
    </cofactor>
</comment>
<dbReference type="SFLD" id="SFLDG00180">
    <property type="entry name" value="muconate_cycloisomerase"/>
    <property type="match status" value="1"/>
</dbReference>
<comment type="function">
    <text evidence="4">Converts 2-succinyl-6-hydroxy-2,4-cyclohexadiene-1-carboxylate (SHCHC) to 2-succinylbenzoate (OSB).</text>
</comment>
<dbReference type="HAMAP" id="MF_00470">
    <property type="entry name" value="MenC_1"/>
    <property type="match status" value="1"/>
</dbReference>
<dbReference type="SFLD" id="SFLDS00001">
    <property type="entry name" value="Enolase"/>
    <property type="match status" value="1"/>
</dbReference>
<feature type="binding site" evidence="4">
    <location>
        <position position="198"/>
    </location>
    <ligand>
        <name>Mg(2+)</name>
        <dbReference type="ChEBI" id="CHEBI:18420"/>
    </ligand>
</feature>
<dbReference type="RefSeq" id="WP_344298983.1">
    <property type="nucleotide sequence ID" value="NZ_BAAAQW010000003.1"/>
</dbReference>
<dbReference type="SFLD" id="SFLDF00009">
    <property type="entry name" value="o-succinylbenzoate_synthase"/>
    <property type="match status" value="1"/>
</dbReference>
<name>A0ABN3BR09_9MICC</name>
<dbReference type="PANTHER" id="PTHR48073">
    <property type="entry name" value="O-SUCCINYLBENZOATE SYNTHASE-RELATED"/>
    <property type="match status" value="1"/>
</dbReference>
<dbReference type="CDD" id="cd03320">
    <property type="entry name" value="OSBS"/>
    <property type="match status" value="1"/>
</dbReference>
<evidence type="ECO:0000256" key="4">
    <source>
        <dbReference type="HAMAP-Rule" id="MF_00470"/>
    </source>
</evidence>
<dbReference type="EC" id="4.2.1.113" evidence="4"/>
<dbReference type="InterPro" id="IPR036849">
    <property type="entry name" value="Enolase-like_C_sf"/>
</dbReference>
<accession>A0ABN3BR09</accession>
<dbReference type="PANTHER" id="PTHR48073:SF2">
    <property type="entry name" value="O-SUCCINYLBENZOATE SYNTHASE"/>
    <property type="match status" value="1"/>
</dbReference>
<evidence type="ECO:0000256" key="3">
    <source>
        <dbReference type="ARBA" id="ARBA00023239"/>
    </source>
</evidence>
<dbReference type="SMART" id="SM00922">
    <property type="entry name" value="MR_MLE"/>
    <property type="match status" value="1"/>
</dbReference>
<dbReference type="SUPFAM" id="SSF51604">
    <property type="entry name" value="Enolase C-terminal domain-like"/>
    <property type="match status" value="1"/>
</dbReference>
<comment type="pathway">
    <text evidence="4">Quinol/quinone metabolism; menaquinone biosynthesis.</text>
</comment>
<dbReference type="Pfam" id="PF18374">
    <property type="entry name" value="Enolase_like_N"/>
    <property type="match status" value="1"/>
</dbReference>
<organism evidence="6 7">
    <name type="scientific">Sinomonas flava</name>
    <dbReference type="NCBI Taxonomy" id="496857"/>
    <lineage>
        <taxon>Bacteria</taxon>
        <taxon>Bacillati</taxon>
        <taxon>Actinomycetota</taxon>
        <taxon>Actinomycetes</taxon>
        <taxon>Micrococcales</taxon>
        <taxon>Micrococcaceae</taxon>
        <taxon>Sinomonas</taxon>
    </lineage>
</organism>
<dbReference type="Proteomes" id="UP001500432">
    <property type="component" value="Unassembled WGS sequence"/>
</dbReference>
<feature type="active site" description="Proton donor" evidence="4">
    <location>
        <position position="114"/>
    </location>
</feature>
<dbReference type="NCBIfam" id="NF002782">
    <property type="entry name" value="PRK02901.1"/>
    <property type="match status" value="1"/>
</dbReference>
<dbReference type="EMBL" id="BAAAQW010000003">
    <property type="protein sequence ID" value="GAA2199135.1"/>
    <property type="molecule type" value="Genomic_DNA"/>
</dbReference>
<evidence type="ECO:0000259" key="5">
    <source>
        <dbReference type="SMART" id="SM00922"/>
    </source>
</evidence>
<gene>
    <name evidence="4" type="primary">menC</name>
    <name evidence="6" type="ORF">GCM10009849_14500</name>
</gene>
<feature type="binding site" evidence="4">
    <location>
        <position position="170"/>
    </location>
    <ligand>
        <name>Mg(2+)</name>
        <dbReference type="ChEBI" id="CHEBI:18420"/>
    </ligand>
</feature>
<sequence length="359" mass="37637">MSCTRRPVLPDLPELEAAAAVVRVPLTVRFRGVTEREALLLRGPAGWGEFAPFLEYDDAESSRWLASAVEAAWEGFPAPVRERVPVNATVPAVPAGRVPEVLAAFGPVTAVKVKVAEAGQSIADDVGRVAAVREVLPDAALRVDANGGWSVPEAVEALGQLEPFGLEYAEQPVPGINGLAEVRALLEARGTPVRIAADEAVRKAEDPLRVARAGAADLIVVKAAPLGGVRRALEIVREAGLPAVVSSALDTSVGLAAGVALAAALPQLPYACGLGTGALLAHDVVRSPLVPEGGYLRAGAELIRRSEPDPELLARFAVEAERRTWWIERLRRCHAVLVARDPGRGGESRADSDGGHTGT</sequence>
<keyword evidence="7" id="KW-1185">Reference proteome</keyword>